<organism evidence="1 2">
    <name type="scientific">Tichowtungia aerotolerans</name>
    <dbReference type="NCBI Taxonomy" id="2697043"/>
    <lineage>
        <taxon>Bacteria</taxon>
        <taxon>Pseudomonadati</taxon>
        <taxon>Kiritimatiellota</taxon>
        <taxon>Tichowtungiia</taxon>
        <taxon>Tichowtungiales</taxon>
        <taxon>Tichowtungiaceae</taxon>
        <taxon>Tichowtungia</taxon>
    </lineage>
</organism>
<evidence type="ECO:0000313" key="1">
    <source>
        <dbReference type="EMBL" id="QHI69869.1"/>
    </source>
</evidence>
<dbReference type="KEGG" id="taer:GT409_10530"/>
<reference evidence="1 2" key="1">
    <citation type="submission" date="2020-01" db="EMBL/GenBank/DDBJ databases">
        <title>Ponticoccus aerotolerans gen. nov., sp. nov., an anaerobic bacterium and proposal of Ponticoccusceae fam. nov., Ponticoccusles ord. nov. and Ponticoccuse classis nov. in the phylum Kiritimatiellaeota.</title>
        <authorList>
            <person name="Zhou L.Y."/>
            <person name="Du Z.J."/>
        </authorList>
    </citation>
    <scope>NUCLEOTIDE SEQUENCE [LARGE SCALE GENOMIC DNA]</scope>
    <source>
        <strain evidence="1 2">S-5007</strain>
    </source>
</reference>
<dbReference type="Proteomes" id="UP000464954">
    <property type="component" value="Chromosome"/>
</dbReference>
<dbReference type="AlphaFoldDB" id="A0A6P1M4Z8"/>
<dbReference type="RefSeq" id="WP_160629051.1">
    <property type="nucleotide sequence ID" value="NZ_CP047593.1"/>
</dbReference>
<sequence length="178" mass="18854">MTTSWILDGQTAGSVPASGGAELLVDLKLNSSGGSPFLMGQSTYVGCGLFKPAVVSDPQSCWASDAFTAPSDGVYEFVVEGADLQQIVTTLFVPTDPFGCGVMINDTFIYYSSAPGTSDAGDPIATQFCIQLELSQGDTCKIVSLTRWILFHNPHPVYTDVHAGPADSKIRIYKCAIS</sequence>
<name>A0A6P1M4Z8_9BACT</name>
<dbReference type="EMBL" id="CP047593">
    <property type="protein sequence ID" value="QHI69869.1"/>
    <property type="molecule type" value="Genomic_DNA"/>
</dbReference>
<keyword evidence="2" id="KW-1185">Reference proteome</keyword>
<accession>A0A6P1M4Z8</accession>
<protein>
    <submittedName>
        <fullName evidence="1">Uncharacterized protein</fullName>
    </submittedName>
</protein>
<proteinExistence type="predicted"/>
<evidence type="ECO:0000313" key="2">
    <source>
        <dbReference type="Proteomes" id="UP000464954"/>
    </source>
</evidence>
<gene>
    <name evidence="1" type="ORF">GT409_10530</name>
</gene>